<proteinExistence type="predicted"/>
<name>A0A5N6GE93_ASPFL</name>
<gene>
    <name evidence="2" type="ORF">BDV35DRAFT_374501</name>
</gene>
<reference evidence="2" key="1">
    <citation type="submission" date="2019-04" db="EMBL/GenBank/DDBJ databases">
        <title>Friends and foes A comparative genomics study of 23 Aspergillus species from section Flavi.</title>
        <authorList>
            <consortium name="DOE Joint Genome Institute"/>
            <person name="Kjaerbolling I."/>
            <person name="Vesth T."/>
            <person name="Frisvad J.C."/>
            <person name="Nybo J.L."/>
            <person name="Theobald S."/>
            <person name="Kildgaard S."/>
            <person name="Isbrandt T."/>
            <person name="Kuo A."/>
            <person name="Sato A."/>
            <person name="Lyhne E.K."/>
            <person name="Kogle M.E."/>
            <person name="Wiebenga A."/>
            <person name="Kun R.S."/>
            <person name="Lubbers R.J."/>
            <person name="Makela M.R."/>
            <person name="Barry K."/>
            <person name="Chovatia M."/>
            <person name="Clum A."/>
            <person name="Daum C."/>
            <person name="Haridas S."/>
            <person name="He G."/>
            <person name="LaButti K."/>
            <person name="Lipzen A."/>
            <person name="Mondo S."/>
            <person name="Riley R."/>
            <person name="Salamov A."/>
            <person name="Simmons B.A."/>
            <person name="Magnuson J.K."/>
            <person name="Henrissat B."/>
            <person name="Mortensen U.H."/>
            <person name="Larsen T.O."/>
            <person name="Devries R.P."/>
            <person name="Grigoriev I.V."/>
            <person name="Machida M."/>
            <person name="Baker S.E."/>
            <person name="Andersen M.R."/>
        </authorList>
    </citation>
    <scope>NUCLEOTIDE SEQUENCE [LARGE SCALE GENOMIC DNA]</scope>
    <source>
        <strain evidence="2">CBS 121.62</strain>
    </source>
</reference>
<feature type="signal peptide" evidence="1">
    <location>
        <begin position="1"/>
        <end position="15"/>
    </location>
</feature>
<evidence type="ECO:0000313" key="2">
    <source>
        <dbReference type="EMBL" id="KAB8240137.1"/>
    </source>
</evidence>
<sequence>MCIAKCPIIAMVAMALPIGQSPVFCCTGITITGSTNSWYTPCRESVAKVISTLQCSLLSCP</sequence>
<accession>A0A5N6GE93</accession>
<keyword evidence="1" id="KW-0732">Signal</keyword>
<protein>
    <submittedName>
        <fullName evidence="2">Uncharacterized protein</fullName>
    </submittedName>
</protein>
<dbReference type="EMBL" id="ML734776">
    <property type="protein sequence ID" value="KAB8240137.1"/>
    <property type="molecule type" value="Genomic_DNA"/>
</dbReference>
<feature type="chain" id="PRO_5025013075" evidence="1">
    <location>
        <begin position="16"/>
        <end position="61"/>
    </location>
</feature>
<organism evidence="2">
    <name type="scientific">Aspergillus flavus</name>
    <dbReference type="NCBI Taxonomy" id="5059"/>
    <lineage>
        <taxon>Eukaryota</taxon>
        <taxon>Fungi</taxon>
        <taxon>Dikarya</taxon>
        <taxon>Ascomycota</taxon>
        <taxon>Pezizomycotina</taxon>
        <taxon>Eurotiomycetes</taxon>
        <taxon>Eurotiomycetidae</taxon>
        <taxon>Eurotiales</taxon>
        <taxon>Aspergillaceae</taxon>
        <taxon>Aspergillus</taxon>
        <taxon>Aspergillus subgen. Circumdati</taxon>
    </lineage>
</organism>
<evidence type="ECO:0000256" key="1">
    <source>
        <dbReference type="SAM" id="SignalP"/>
    </source>
</evidence>
<dbReference type="Proteomes" id="UP000325434">
    <property type="component" value="Unassembled WGS sequence"/>
</dbReference>
<dbReference type="AlphaFoldDB" id="A0A5N6GE93"/>